<evidence type="ECO:0000313" key="2">
    <source>
        <dbReference type="EMBL" id="MCW3807081.1"/>
    </source>
</evidence>
<dbReference type="Pfam" id="PF13432">
    <property type="entry name" value="TPR_16"/>
    <property type="match status" value="1"/>
</dbReference>
<keyword evidence="1" id="KW-0802">TPR repeat</keyword>
<dbReference type="InterPro" id="IPR019734">
    <property type="entry name" value="TPR_rpt"/>
</dbReference>
<dbReference type="Pfam" id="PF14559">
    <property type="entry name" value="TPR_19"/>
    <property type="match status" value="1"/>
</dbReference>
<reference evidence="2" key="1">
    <citation type="submission" date="2022-10" db="EMBL/GenBank/DDBJ databases">
        <authorList>
            <person name="Yu W.X."/>
        </authorList>
    </citation>
    <scope>NUCLEOTIDE SEQUENCE</scope>
    <source>
        <strain evidence="2">D04</strain>
    </source>
</reference>
<accession>A0AAE3MGB9</accession>
<dbReference type="RefSeq" id="WP_301201134.1">
    <property type="nucleotide sequence ID" value="NZ_JAPDPI010000037.1"/>
</dbReference>
<proteinExistence type="predicted"/>
<dbReference type="SMART" id="SM00028">
    <property type="entry name" value="TPR"/>
    <property type="match status" value="3"/>
</dbReference>
<feature type="repeat" description="TPR" evidence="1">
    <location>
        <begin position="26"/>
        <end position="59"/>
    </location>
</feature>
<evidence type="ECO:0000313" key="3">
    <source>
        <dbReference type="Proteomes" id="UP001207408"/>
    </source>
</evidence>
<dbReference type="EMBL" id="JAPDPI010000037">
    <property type="protein sequence ID" value="MCW3807081.1"/>
    <property type="molecule type" value="Genomic_DNA"/>
</dbReference>
<sequence length="342" mass="39364">MLGKVLLGVVIFIASTTILRAQDKDFESIISRGIAEYDIGNYEEALNFFKQAYKYDKHSDLACYELALTHLALNQNEDAAVLSGKLLSKEGEYNEDAYLINGSAWENLGREHRARKTYKEGIGKYPSNYLLRYNLALSLYNDKEYEEAQEYAINAVELAPDHGSSHLLLAYIMFDKGERVQSMLPLYYFLLIEQDSERSTTAYDLLNALWEQGVRVKGQRDIKLVKAGFHYNDFGAAELAISLIKAGEDNVELADLYGEGSCLISFAKNNKTLFKILGESAIDKSGFWWEFYVNFFTKLEKNNLSEPFSYFISNCKYNEEVLLWLSDNHKEFQRFTTWMEVY</sequence>
<organism evidence="2 3">
    <name type="scientific">Plebeiibacterium marinum</name>
    <dbReference type="NCBI Taxonomy" id="2992111"/>
    <lineage>
        <taxon>Bacteria</taxon>
        <taxon>Pseudomonadati</taxon>
        <taxon>Bacteroidota</taxon>
        <taxon>Bacteroidia</taxon>
        <taxon>Marinilabiliales</taxon>
        <taxon>Marinilabiliaceae</taxon>
        <taxon>Plebeiibacterium</taxon>
    </lineage>
</organism>
<gene>
    <name evidence="2" type="ORF">OM074_15695</name>
</gene>
<dbReference type="AlphaFoldDB" id="A0AAE3MGB9"/>
<keyword evidence="3" id="KW-1185">Reference proteome</keyword>
<dbReference type="SUPFAM" id="SSF48452">
    <property type="entry name" value="TPR-like"/>
    <property type="match status" value="1"/>
</dbReference>
<dbReference type="Gene3D" id="1.25.40.10">
    <property type="entry name" value="Tetratricopeptide repeat domain"/>
    <property type="match status" value="2"/>
</dbReference>
<protein>
    <submittedName>
        <fullName evidence="2">Tetratricopeptide repeat protein</fullName>
    </submittedName>
</protein>
<dbReference type="PROSITE" id="PS50005">
    <property type="entry name" value="TPR"/>
    <property type="match status" value="2"/>
</dbReference>
<comment type="caution">
    <text evidence="2">The sequence shown here is derived from an EMBL/GenBank/DDBJ whole genome shotgun (WGS) entry which is preliminary data.</text>
</comment>
<dbReference type="InterPro" id="IPR011990">
    <property type="entry name" value="TPR-like_helical_dom_sf"/>
</dbReference>
<feature type="repeat" description="TPR" evidence="1">
    <location>
        <begin position="129"/>
        <end position="162"/>
    </location>
</feature>
<dbReference type="Proteomes" id="UP001207408">
    <property type="component" value="Unassembled WGS sequence"/>
</dbReference>
<evidence type="ECO:0000256" key="1">
    <source>
        <dbReference type="PROSITE-ProRule" id="PRU00339"/>
    </source>
</evidence>
<name>A0AAE3MGB9_9BACT</name>